<sequence length="524" mass="56791">MNHKKTLAFLAVATASVSLAACGSSDNGGSSDGIVLANGAEPQNPLIPANTNENGGGRLTKLIYAGLVYYDNAGKTHMDVAESIEPNKDNTVFTVKLKDTKFSDGSPVTSKDFVDTWNYAVEKNFNNAYFFEMIKGYKEGAKSMEGLKVIDDSTFTIELAAPDADFVSRLGYDAYFPMHESAFADIDGYGENPIGNGPYMLDSWNHNVDATVVKNPEYTGERTAQNEGVKFTFYAQGDAAYADLLSGNLDVLDAIPDSAFSTYEQELAGRSTSDASARQVALTLNENLDHFSGEEGKLRRQAISHAINRDEITEVIYKGTATAAKDFTSPAIPNYNDSIKGSDVLNYDPAKAKELWDKADKISKFEGTLPISYNADGNNKAWVDAVANSIKNALGIESVGNPYPDFKSFRDEVKNRTAKGATRSSWSADYPATSAFIGPLYGTGAGNNDADYSNPELDSLIDKAASSSPEEAVKVNEQIQQILFEDLPAVPLWYPNTTIGWSESVNNVAVSWNGTIPFWEISKA</sequence>
<dbReference type="InterPro" id="IPR000914">
    <property type="entry name" value="SBP_5_dom"/>
</dbReference>
<gene>
    <name evidence="3" type="ORF">Cst04h_07940</name>
</gene>
<evidence type="ECO:0000259" key="2">
    <source>
        <dbReference type="Pfam" id="PF00496"/>
    </source>
</evidence>
<feature type="domain" description="Solute-binding protein family 5" evidence="2">
    <location>
        <begin position="77"/>
        <end position="447"/>
    </location>
</feature>
<accession>A0AAN5HQK5</accession>
<protein>
    <submittedName>
        <fullName evidence="3">ABC transporter substrate-binding protein</fullName>
    </submittedName>
</protein>
<dbReference type="InterPro" id="IPR030678">
    <property type="entry name" value="Peptide/Ni-bd"/>
</dbReference>
<dbReference type="GO" id="GO:0042597">
    <property type="term" value="C:periplasmic space"/>
    <property type="evidence" value="ECO:0007669"/>
    <property type="project" value="UniProtKB-ARBA"/>
</dbReference>
<dbReference type="Gene3D" id="3.10.105.10">
    <property type="entry name" value="Dipeptide-binding Protein, Domain 3"/>
    <property type="match status" value="1"/>
</dbReference>
<dbReference type="Gene3D" id="3.40.190.10">
    <property type="entry name" value="Periplasmic binding protein-like II"/>
    <property type="match status" value="1"/>
</dbReference>
<dbReference type="AlphaFoldDB" id="A0AAN5HQK5"/>
<dbReference type="GO" id="GO:0015833">
    <property type="term" value="P:peptide transport"/>
    <property type="evidence" value="ECO:0007669"/>
    <property type="project" value="TreeGrafter"/>
</dbReference>
<evidence type="ECO:0000313" key="3">
    <source>
        <dbReference type="EMBL" id="GEA42624.1"/>
    </source>
</evidence>
<feature type="chain" id="PRO_5044474471" evidence="1">
    <location>
        <begin position="21"/>
        <end position="524"/>
    </location>
</feature>
<keyword evidence="1" id="KW-0732">Signal</keyword>
<dbReference type="Proteomes" id="UP000315234">
    <property type="component" value="Unassembled WGS sequence"/>
</dbReference>
<dbReference type="InterPro" id="IPR039424">
    <property type="entry name" value="SBP_5"/>
</dbReference>
<evidence type="ECO:0000256" key="1">
    <source>
        <dbReference type="SAM" id="SignalP"/>
    </source>
</evidence>
<comment type="caution">
    <text evidence="3">The sequence shown here is derived from an EMBL/GenBank/DDBJ whole genome shotgun (WGS) entry which is preliminary data.</text>
</comment>
<dbReference type="CDD" id="cd00995">
    <property type="entry name" value="PBP2_NikA_DppA_OppA_like"/>
    <property type="match status" value="1"/>
</dbReference>
<dbReference type="PANTHER" id="PTHR30290">
    <property type="entry name" value="PERIPLASMIC BINDING COMPONENT OF ABC TRANSPORTER"/>
    <property type="match status" value="1"/>
</dbReference>
<dbReference type="GO" id="GO:1904680">
    <property type="term" value="F:peptide transmembrane transporter activity"/>
    <property type="evidence" value="ECO:0007669"/>
    <property type="project" value="TreeGrafter"/>
</dbReference>
<name>A0AAN5HQK5_CORST</name>
<dbReference type="Gene3D" id="3.90.76.10">
    <property type="entry name" value="Dipeptide-binding Protein, Domain 1"/>
    <property type="match status" value="1"/>
</dbReference>
<evidence type="ECO:0000313" key="4">
    <source>
        <dbReference type="Proteomes" id="UP000315234"/>
    </source>
</evidence>
<dbReference type="EMBL" id="BJLD01000001">
    <property type="protein sequence ID" value="GEA42624.1"/>
    <property type="molecule type" value="Genomic_DNA"/>
</dbReference>
<organism evidence="3 4">
    <name type="scientific">Corynebacterium striatum</name>
    <dbReference type="NCBI Taxonomy" id="43770"/>
    <lineage>
        <taxon>Bacteria</taxon>
        <taxon>Bacillati</taxon>
        <taxon>Actinomycetota</taxon>
        <taxon>Actinomycetes</taxon>
        <taxon>Mycobacteriales</taxon>
        <taxon>Corynebacteriaceae</taxon>
        <taxon>Corynebacterium</taxon>
    </lineage>
</organism>
<dbReference type="PIRSF" id="PIRSF002741">
    <property type="entry name" value="MppA"/>
    <property type="match status" value="1"/>
</dbReference>
<feature type="signal peptide" evidence="1">
    <location>
        <begin position="1"/>
        <end position="20"/>
    </location>
</feature>
<reference evidence="3 4" key="1">
    <citation type="submission" date="2019-06" db="EMBL/GenBank/DDBJ databases">
        <title>Draft genome sequence of Corynebacterium striatum NBRC 15291.</title>
        <authorList>
            <person name="Miura T."/>
            <person name="Furukawa M."/>
            <person name="Shimamura M."/>
            <person name="Ohyama Y."/>
            <person name="Yamazoe A."/>
            <person name="Kawasaki H."/>
        </authorList>
    </citation>
    <scope>NUCLEOTIDE SEQUENCE [LARGE SCALE GENOMIC DNA]</scope>
    <source>
        <strain evidence="3 4">NBRC 15291</strain>
    </source>
</reference>
<dbReference type="Pfam" id="PF00496">
    <property type="entry name" value="SBP_bac_5"/>
    <property type="match status" value="1"/>
</dbReference>
<dbReference type="PANTHER" id="PTHR30290:SF83">
    <property type="entry name" value="ABC TRANSPORTER SUBSTRATE-BINDING PROTEIN"/>
    <property type="match status" value="1"/>
</dbReference>
<dbReference type="RefSeq" id="WP_005531253.1">
    <property type="nucleotide sequence ID" value="NZ_BJLD01000001.1"/>
</dbReference>
<proteinExistence type="predicted"/>
<dbReference type="SUPFAM" id="SSF53850">
    <property type="entry name" value="Periplasmic binding protein-like II"/>
    <property type="match status" value="1"/>
</dbReference>
<dbReference type="GO" id="GO:0043190">
    <property type="term" value="C:ATP-binding cassette (ABC) transporter complex"/>
    <property type="evidence" value="ECO:0007669"/>
    <property type="project" value="InterPro"/>
</dbReference>
<dbReference type="PROSITE" id="PS51257">
    <property type="entry name" value="PROKAR_LIPOPROTEIN"/>
    <property type="match status" value="1"/>
</dbReference>